<feature type="compositionally biased region" description="Low complexity" evidence="1">
    <location>
        <begin position="222"/>
        <end position="242"/>
    </location>
</feature>
<dbReference type="AlphaFoldDB" id="A0A9N9ADP6"/>
<dbReference type="Proteomes" id="UP000789739">
    <property type="component" value="Unassembled WGS sequence"/>
</dbReference>
<feature type="compositionally biased region" description="Low complexity" evidence="1">
    <location>
        <begin position="288"/>
        <end position="300"/>
    </location>
</feature>
<reference evidence="2" key="1">
    <citation type="submission" date="2021-06" db="EMBL/GenBank/DDBJ databases">
        <authorList>
            <person name="Kallberg Y."/>
            <person name="Tangrot J."/>
            <person name="Rosling A."/>
        </authorList>
    </citation>
    <scope>NUCLEOTIDE SEQUENCE</scope>
    <source>
        <strain evidence="2">BR232B</strain>
    </source>
</reference>
<organism evidence="2 3">
    <name type="scientific">Paraglomus brasilianum</name>
    <dbReference type="NCBI Taxonomy" id="144538"/>
    <lineage>
        <taxon>Eukaryota</taxon>
        <taxon>Fungi</taxon>
        <taxon>Fungi incertae sedis</taxon>
        <taxon>Mucoromycota</taxon>
        <taxon>Glomeromycotina</taxon>
        <taxon>Glomeromycetes</taxon>
        <taxon>Paraglomerales</taxon>
        <taxon>Paraglomeraceae</taxon>
        <taxon>Paraglomus</taxon>
    </lineage>
</organism>
<dbReference type="EMBL" id="CAJVPI010000371">
    <property type="protein sequence ID" value="CAG8526339.1"/>
    <property type="molecule type" value="Genomic_DNA"/>
</dbReference>
<feature type="region of interest" description="Disordered" evidence="1">
    <location>
        <begin position="79"/>
        <end position="354"/>
    </location>
</feature>
<feature type="compositionally biased region" description="Low complexity" evidence="1">
    <location>
        <begin position="121"/>
        <end position="137"/>
    </location>
</feature>
<comment type="caution">
    <text evidence="2">The sequence shown here is derived from an EMBL/GenBank/DDBJ whole genome shotgun (WGS) entry which is preliminary data.</text>
</comment>
<feature type="compositionally biased region" description="Low complexity" evidence="1">
    <location>
        <begin position="102"/>
        <end position="111"/>
    </location>
</feature>
<protein>
    <submittedName>
        <fullName evidence="2">8912_t:CDS:1</fullName>
    </submittedName>
</protein>
<feature type="compositionally biased region" description="Basic and acidic residues" evidence="1">
    <location>
        <begin position="209"/>
        <end position="221"/>
    </location>
</feature>
<feature type="compositionally biased region" description="Low complexity" evidence="1">
    <location>
        <begin position="147"/>
        <end position="157"/>
    </location>
</feature>
<evidence type="ECO:0000313" key="3">
    <source>
        <dbReference type="Proteomes" id="UP000789739"/>
    </source>
</evidence>
<evidence type="ECO:0000313" key="2">
    <source>
        <dbReference type="EMBL" id="CAG8526339.1"/>
    </source>
</evidence>
<feature type="compositionally biased region" description="Basic and acidic residues" evidence="1">
    <location>
        <begin position="158"/>
        <end position="167"/>
    </location>
</feature>
<feature type="compositionally biased region" description="Basic and acidic residues" evidence="1">
    <location>
        <begin position="179"/>
        <end position="193"/>
    </location>
</feature>
<name>A0A9N9ADP6_9GLOM</name>
<feature type="region of interest" description="Disordered" evidence="1">
    <location>
        <begin position="1"/>
        <end position="44"/>
    </location>
</feature>
<proteinExistence type="predicted"/>
<accession>A0A9N9ADP6</accession>
<sequence length="386" mass="42406">MESRTTRKKTSIDIPDTISTRTRSQSRTNSNTQNTSTQSADSQNIIQNIYTTQNINSITPPPSSQSSVVEASELIDSQSVAVTRGRRKSTSSSIRQAEGSVDTISTPTPSRRSSRSDRSTIRSPITLTPTSSSTSSTRKGKAKLNQSTTTTSRITRSQARESEHTAEEPEEPRDKGKRKKEEYLSESSEERSPGKSVTKRSRLSRTNLNRKEIITDSEERSSSTNTRSSSRTSSRKGTNSSNIGSNRTGTTMPKKTRPRRRSSDSKSTPPKTAELENNAMEAIPTPTPASQTHTASSSSTLIPATTDEPTNPSNSLQTSSSEDHQAEEIDDTSSEDASSPSNSHPRPHRPFFSESSSHFLYSFHIHCLFRPNFSPTRPRTTTNCSP</sequence>
<evidence type="ECO:0000256" key="1">
    <source>
        <dbReference type="SAM" id="MobiDB-lite"/>
    </source>
</evidence>
<gene>
    <name evidence="2" type="ORF">PBRASI_LOCUS3888</name>
</gene>
<keyword evidence="3" id="KW-1185">Reference proteome</keyword>
<feature type="compositionally biased region" description="Low complexity" evidence="1">
    <location>
        <begin position="19"/>
        <end position="44"/>
    </location>
</feature>
<feature type="compositionally biased region" description="Polar residues" evidence="1">
    <location>
        <begin position="301"/>
        <end position="320"/>
    </location>
</feature>